<evidence type="ECO:0000259" key="4">
    <source>
        <dbReference type="PROSITE" id="PS00662"/>
    </source>
</evidence>
<protein>
    <submittedName>
        <fullName evidence="5">General secretion pathway protein E</fullName>
    </submittedName>
</protein>
<gene>
    <name evidence="5" type="ORF">GGR46_002824</name>
</gene>
<dbReference type="RefSeq" id="WP_246426083.1">
    <property type="nucleotide sequence ID" value="NZ_JACIEH010000002.1"/>
</dbReference>
<dbReference type="CDD" id="cd01129">
    <property type="entry name" value="PulE-GspE-like"/>
    <property type="match status" value="1"/>
</dbReference>
<evidence type="ECO:0000313" key="6">
    <source>
        <dbReference type="Proteomes" id="UP000557392"/>
    </source>
</evidence>
<dbReference type="InterPro" id="IPR037257">
    <property type="entry name" value="T2SS_E_N_sf"/>
</dbReference>
<name>A0A7W6JVN6_9SPHN</name>
<dbReference type="Gene3D" id="3.30.450.90">
    <property type="match status" value="1"/>
</dbReference>
<keyword evidence="3" id="KW-0067">ATP-binding</keyword>
<dbReference type="Gene3D" id="3.40.50.300">
    <property type="entry name" value="P-loop containing nucleotide triphosphate hydrolases"/>
    <property type="match status" value="1"/>
</dbReference>
<evidence type="ECO:0000313" key="5">
    <source>
        <dbReference type="EMBL" id="MBB4099260.1"/>
    </source>
</evidence>
<comment type="similarity">
    <text evidence="1">Belongs to the GSP E family.</text>
</comment>
<evidence type="ECO:0000256" key="3">
    <source>
        <dbReference type="ARBA" id="ARBA00022840"/>
    </source>
</evidence>
<evidence type="ECO:0000256" key="2">
    <source>
        <dbReference type="ARBA" id="ARBA00022741"/>
    </source>
</evidence>
<dbReference type="Gene3D" id="3.30.300.160">
    <property type="entry name" value="Type II secretion system, protein E, N-terminal domain"/>
    <property type="match status" value="1"/>
</dbReference>
<dbReference type="PANTHER" id="PTHR30258:SF2">
    <property type="entry name" value="COMG OPERON PROTEIN 1"/>
    <property type="match status" value="1"/>
</dbReference>
<dbReference type="InterPro" id="IPR027417">
    <property type="entry name" value="P-loop_NTPase"/>
</dbReference>
<dbReference type="GO" id="GO:0016887">
    <property type="term" value="F:ATP hydrolysis activity"/>
    <property type="evidence" value="ECO:0007669"/>
    <property type="project" value="TreeGrafter"/>
</dbReference>
<dbReference type="Pfam" id="PF05157">
    <property type="entry name" value="MshEN"/>
    <property type="match status" value="1"/>
</dbReference>
<dbReference type="InterPro" id="IPR007831">
    <property type="entry name" value="T2SS_GspE_N"/>
</dbReference>
<comment type="caution">
    <text evidence="5">The sequence shown here is derived from an EMBL/GenBank/DDBJ whole genome shotgun (WGS) entry which is preliminary data.</text>
</comment>
<dbReference type="SUPFAM" id="SSF160246">
    <property type="entry name" value="EspE N-terminal domain-like"/>
    <property type="match status" value="1"/>
</dbReference>
<dbReference type="InterPro" id="IPR001482">
    <property type="entry name" value="T2SS/T4SS_dom"/>
</dbReference>
<organism evidence="5 6">
    <name type="scientific">Sphingomonas kyeonggiensis</name>
    <dbReference type="NCBI Taxonomy" id="1268553"/>
    <lineage>
        <taxon>Bacteria</taxon>
        <taxon>Pseudomonadati</taxon>
        <taxon>Pseudomonadota</taxon>
        <taxon>Alphaproteobacteria</taxon>
        <taxon>Sphingomonadales</taxon>
        <taxon>Sphingomonadaceae</taxon>
        <taxon>Sphingomonas</taxon>
    </lineage>
</organism>
<dbReference type="PANTHER" id="PTHR30258">
    <property type="entry name" value="TYPE II SECRETION SYSTEM PROTEIN GSPE-RELATED"/>
    <property type="match status" value="1"/>
</dbReference>
<keyword evidence="6" id="KW-1185">Reference proteome</keyword>
<keyword evidence="2" id="KW-0547">Nucleotide-binding</keyword>
<dbReference type="SUPFAM" id="SSF52540">
    <property type="entry name" value="P-loop containing nucleoside triphosphate hydrolases"/>
    <property type="match status" value="1"/>
</dbReference>
<dbReference type="AlphaFoldDB" id="A0A7W6JVN6"/>
<dbReference type="GO" id="GO:0005524">
    <property type="term" value="F:ATP binding"/>
    <property type="evidence" value="ECO:0007669"/>
    <property type="project" value="UniProtKB-KW"/>
</dbReference>
<dbReference type="FunFam" id="3.30.450.90:FF:000001">
    <property type="entry name" value="Type II secretion system ATPase GspE"/>
    <property type="match status" value="1"/>
</dbReference>
<evidence type="ECO:0000256" key="1">
    <source>
        <dbReference type="ARBA" id="ARBA00006611"/>
    </source>
</evidence>
<accession>A0A7W6JVN6</accession>
<dbReference type="PROSITE" id="PS00662">
    <property type="entry name" value="T2SP_E"/>
    <property type="match status" value="1"/>
</dbReference>
<dbReference type="Proteomes" id="UP000557392">
    <property type="component" value="Unassembled WGS sequence"/>
</dbReference>
<dbReference type="GO" id="GO:0005886">
    <property type="term" value="C:plasma membrane"/>
    <property type="evidence" value="ECO:0007669"/>
    <property type="project" value="TreeGrafter"/>
</dbReference>
<dbReference type="FunFam" id="3.40.50.300:FF:000398">
    <property type="entry name" value="Type IV pilus assembly ATPase PilB"/>
    <property type="match status" value="1"/>
</dbReference>
<sequence length="547" mass="59151">MLQDRGLLAEEALQRALLIERESGERLEAVVTRLGMISEDRLAAELARFSELAEIAADGFPAAPVEGPELSIAFLRDMRAVPIAIDGAAVRIAVSNPFDPFAVQAFGFMFQRRVERVIGRASDIDVAIERLYHGQPQSADAIDDAVDDDDLERLKDLVSDAPVIRAVNRLIASAVDQRASDIHIEPGDDGLAIRFRIDGMLRDAGRLPVAMRAPLASRIKVMAQLNIAERRLPQDGRMRISVRGHEIDLRVATAPSIHGESVVMRILDRSRLALDFVALGFDPDLAGRLRDAIMCPHGIVLVTGPTGSGKTTTLYAALSELNAPERKLLTVEDPIEYRLPGVVQTQVNPAIGFTFGSALRSFLRQDPDVMMVGEIRDTETAQIAVQAALTGHMILSTLHTNTAAGAVSRLLDMGVEPFLLGSVLTGVLAQRLVRRLCPECRQPFDAREAGPEALRPLLARQGVDRLYHAVGCARCGGSGYSGRIALLEFLRVDSTVERLILKRADTREILVAAEQGGMRSLAADGVAKAAAGLTTIEEVLRVASGEA</sequence>
<dbReference type="Gene3D" id="1.10.40.70">
    <property type="match status" value="1"/>
</dbReference>
<dbReference type="EMBL" id="JACIEH010000002">
    <property type="protein sequence ID" value="MBB4099260.1"/>
    <property type="molecule type" value="Genomic_DNA"/>
</dbReference>
<feature type="domain" description="Bacterial type II secretion system protein E" evidence="4">
    <location>
        <begin position="363"/>
        <end position="377"/>
    </location>
</feature>
<dbReference type="Pfam" id="PF00437">
    <property type="entry name" value="T2SSE"/>
    <property type="match status" value="1"/>
</dbReference>
<proteinExistence type="inferred from homology"/>
<reference evidence="5 6" key="1">
    <citation type="submission" date="2020-08" db="EMBL/GenBank/DDBJ databases">
        <title>Genomic Encyclopedia of Type Strains, Phase IV (KMG-IV): sequencing the most valuable type-strain genomes for metagenomic binning, comparative biology and taxonomic classification.</title>
        <authorList>
            <person name="Goeker M."/>
        </authorList>
    </citation>
    <scope>NUCLEOTIDE SEQUENCE [LARGE SCALE GENOMIC DNA]</scope>
    <source>
        <strain evidence="5 6">DSM 101806</strain>
    </source>
</reference>